<dbReference type="Pfam" id="PF07963">
    <property type="entry name" value="N_methyl"/>
    <property type="match status" value="1"/>
</dbReference>
<evidence type="ECO:0000313" key="2">
    <source>
        <dbReference type="EMBL" id="REL32556.1"/>
    </source>
</evidence>
<keyword evidence="1" id="KW-0812">Transmembrane</keyword>
<evidence type="ECO:0000256" key="1">
    <source>
        <dbReference type="SAM" id="Phobius"/>
    </source>
</evidence>
<dbReference type="AlphaFoldDB" id="A0A3E0U6J6"/>
<dbReference type="SUPFAM" id="SSF54523">
    <property type="entry name" value="Pili subunits"/>
    <property type="match status" value="1"/>
</dbReference>
<dbReference type="Proteomes" id="UP000256899">
    <property type="component" value="Unassembled WGS sequence"/>
</dbReference>
<reference evidence="3" key="1">
    <citation type="submission" date="2018-08" db="EMBL/GenBank/DDBJ databases">
        <title>Thalassotalea euphylliae genome.</title>
        <authorList>
            <person name="Summers S."/>
            <person name="Rice S.A."/>
            <person name="Freckelton M.L."/>
            <person name="Nedved B.T."/>
            <person name="Hadfield M.G."/>
        </authorList>
    </citation>
    <scope>NUCLEOTIDE SEQUENCE [LARGE SCALE GENOMIC DNA]</scope>
    <source>
        <strain evidence="3">H3</strain>
    </source>
</reference>
<dbReference type="RefSeq" id="WP_116018205.1">
    <property type="nucleotide sequence ID" value="NZ_QUOT01000001.1"/>
</dbReference>
<organism evidence="2 3">
    <name type="scientific">Thalassotalea euphylliae</name>
    <dbReference type="NCBI Taxonomy" id="1655234"/>
    <lineage>
        <taxon>Bacteria</taxon>
        <taxon>Pseudomonadati</taxon>
        <taxon>Pseudomonadota</taxon>
        <taxon>Gammaproteobacteria</taxon>
        <taxon>Alteromonadales</taxon>
        <taxon>Colwelliaceae</taxon>
        <taxon>Thalassotalea</taxon>
    </lineage>
</organism>
<dbReference type="NCBIfam" id="TIGR02532">
    <property type="entry name" value="IV_pilin_GFxxxE"/>
    <property type="match status" value="1"/>
</dbReference>
<sequence>MIKPNNQGFTLIELVVVIVILGVLSAVALPRFLDLSKDARANVLTQISTSVQVANDLVFLKSKMPSYATQPVAGRVDLLDVDLDNDGTIDLSNGIDLRLKWGHLDNTDIFKRIDVSDEFIFEEQGIDFTYIGYDFDGDNQVQDDSCYFRYTQAQSETVPPIYTIEDNGC</sequence>
<evidence type="ECO:0000313" key="3">
    <source>
        <dbReference type="Proteomes" id="UP000256899"/>
    </source>
</evidence>
<comment type="caution">
    <text evidence="2">The sequence shown here is derived from an EMBL/GenBank/DDBJ whole genome shotgun (WGS) entry which is preliminary data.</text>
</comment>
<gene>
    <name evidence="2" type="ORF">DXX94_00750</name>
</gene>
<keyword evidence="3" id="KW-1185">Reference proteome</keyword>
<dbReference type="Gene3D" id="3.30.700.10">
    <property type="entry name" value="Glycoprotein, Type 4 Pilin"/>
    <property type="match status" value="1"/>
</dbReference>
<dbReference type="InterPro" id="IPR012902">
    <property type="entry name" value="N_methyl_site"/>
</dbReference>
<proteinExistence type="predicted"/>
<feature type="transmembrane region" description="Helical" evidence="1">
    <location>
        <begin position="12"/>
        <end position="33"/>
    </location>
</feature>
<keyword evidence="1" id="KW-1133">Transmembrane helix</keyword>
<dbReference type="PROSITE" id="PS00409">
    <property type="entry name" value="PROKAR_NTER_METHYL"/>
    <property type="match status" value="1"/>
</dbReference>
<name>A0A3E0U6J6_9GAMM</name>
<protein>
    <submittedName>
        <fullName evidence="2">Prepilin-type N-terminal cleavage/methylation domain-containing protein</fullName>
    </submittedName>
</protein>
<keyword evidence="1" id="KW-0472">Membrane</keyword>
<dbReference type="InterPro" id="IPR045584">
    <property type="entry name" value="Pilin-like"/>
</dbReference>
<dbReference type="EMBL" id="QUOT01000001">
    <property type="protein sequence ID" value="REL32556.1"/>
    <property type="molecule type" value="Genomic_DNA"/>
</dbReference>
<accession>A0A3E0U6J6</accession>